<keyword evidence="4" id="KW-1185">Reference proteome</keyword>
<organism evidence="3 4">
    <name type="scientific">Oceanirhabdus seepicola</name>
    <dbReference type="NCBI Taxonomy" id="2828781"/>
    <lineage>
        <taxon>Bacteria</taxon>
        <taxon>Bacillati</taxon>
        <taxon>Bacillota</taxon>
        <taxon>Clostridia</taxon>
        <taxon>Eubacteriales</taxon>
        <taxon>Clostridiaceae</taxon>
        <taxon>Oceanirhabdus</taxon>
    </lineage>
</organism>
<evidence type="ECO:0000313" key="4">
    <source>
        <dbReference type="Proteomes" id="UP001056429"/>
    </source>
</evidence>
<gene>
    <name evidence="3" type="ORF">KDK92_02525</name>
</gene>
<dbReference type="RefSeq" id="WP_250857466.1">
    <property type="nucleotide sequence ID" value="NZ_JAGSOJ010000001.1"/>
</dbReference>
<accession>A0A9J6NZM3</accession>
<reference evidence="3" key="1">
    <citation type="journal article" date="2021" name="mSystems">
        <title>Bacteria and Archaea Synergistically Convert Glycine Betaine to Biogenic Methane in the Formosa Cold Seep of the South China Sea.</title>
        <authorList>
            <person name="Li L."/>
            <person name="Zhang W."/>
            <person name="Zhang S."/>
            <person name="Song L."/>
            <person name="Sun Q."/>
            <person name="Zhang H."/>
            <person name="Xiang H."/>
            <person name="Dong X."/>
        </authorList>
    </citation>
    <scope>NUCLEOTIDE SEQUENCE</scope>
    <source>
        <strain evidence="3">ZWT</strain>
    </source>
</reference>
<dbReference type="EMBL" id="JAGSOJ010000001">
    <property type="protein sequence ID" value="MCM1988600.1"/>
    <property type="molecule type" value="Genomic_DNA"/>
</dbReference>
<dbReference type="PROSITE" id="PS51257">
    <property type="entry name" value="PROKAR_LIPOPROTEIN"/>
    <property type="match status" value="1"/>
</dbReference>
<dbReference type="AlphaFoldDB" id="A0A9J6NZM3"/>
<evidence type="ECO:0000256" key="1">
    <source>
        <dbReference type="SAM" id="Coils"/>
    </source>
</evidence>
<comment type="caution">
    <text evidence="3">The sequence shown here is derived from an EMBL/GenBank/DDBJ whole genome shotgun (WGS) entry which is preliminary data.</text>
</comment>
<keyword evidence="2" id="KW-0732">Signal</keyword>
<feature type="chain" id="PRO_5039885431" evidence="2">
    <location>
        <begin position="23"/>
        <end position="435"/>
    </location>
</feature>
<sequence length="435" mass="50282">MRGKKVLSIIFSTLVIMSLVSGCNDSSVVTIDEPIKINKIQEEFQSLKKDNENAYKEKEELNLSLEELKAENRKLRKTLEQRTAQLDKLKEDKTLSDKEIQDLKKYKDYDELFKILSQTVNKSKNDINVIPIYGYDINVDNTELISWMPLISSNGIDKNIEILAKYMENHYFNEGHIIVEEIKEVDGKYVAIINLKERESNIKANTNVWMSRYFAGSAGGRATESKLKYTFLQPDYCGEWIDGVKFLYEGKPLVLDHVHAPDIIYREEVMKNRDYTVADFIGEPRKIYSYSGGFENGGFSREIVEINNNIYYEKFSNTGVGEMSKKYSFNNGTLKWIYASEGTDNWEEPNNREEIILQEPIQIGTSWTNDSFEKSISMITRVGEKLFTKAGEFKEVVEVTTFFSDGEYKVEYYAKGIGLIKSEFICFVDELIEIK</sequence>
<keyword evidence="1" id="KW-0175">Coiled coil</keyword>
<protein>
    <submittedName>
        <fullName evidence="3">Uncharacterized protein</fullName>
    </submittedName>
</protein>
<feature type="coiled-coil region" evidence="1">
    <location>
        <begin position="37"/>
        <end position="92"/>
    </location>
</feature>
<evidence type="ECO:0000256" key="2">
    <source>
        <dbReference type="SAM" id="SignalP"/>
    </source>
</evidence>
<feature type="signal peptide" evidence="2">
    <location>
        <begin position="1"/>
        <end position="22"/>
    </location>
</feature>
<reference evidence="3" key="2">
    <citation type="submission" date="2021-04" db="EMBL/GenBank/DDBJ databases">
        <authorList>
            <person name="Dong X."/>
        </authorList>
    </citation>
    <scope>NUCLEOTIDE SEQUENCE</scope>
    <source>
        <strain evidence="3">ZWT</strain>
    </source>
</reference>
<dbReference type="Proteomes" id="UP001056429">
    <property type="component" value="Unassembled WGS sequence"/>
</dbReference>
<evidence type="ECO:0000313" key="3">
    <source>
        <dbReference type="EMBL" id="MCM1988600.1"/>
    </source>
</evidence>
<proteinExistence type="predicted"/>
<name>A0A9J6NZM3_9CLOT</name>